<dbReference type="Pfam" id="PF01381">
    <property type="entry name" value="HTH_3"/>
    <property type="match status" value="1"/>
</dbReference>
<dbReference type="Pfam" id="PF07883">
    <property type="entry name" value="Cupin_2"/>
    <property type="match status" value="1"/>
</dbReference>
<dbReference type="CDD" id="cd00093">
    <property type="entry name" value="HTH_XRE"/>
    <property type="match status" value="1"/>
</dbReference>
<dbReference type="OrthoDB" id="9792093at2"/>
<dbReference type="AlphaFoldDB" id="A0A430KRN9"/>
<keyword evidence="2" id="KW-0238">DNA-binding</keyword>
<dbReference type="Gene3D" id="1.10.260.40">
    <property type="entry name" value="lambda repressor-like DNA-binding domains"/>
    <property type="match status" value="1"/>
</dbReference>
<keyword evidence="1" id="KW-0805">Transcription regulation</keyword>
<evidence type="ECO:0000256" key="3">
    <source>
        <dbReference type="ARBA" id="ARBA00023163"/>
    </source>
</evidence>
<keyword evidence="3" id="KW-0804">Transcription</keyword>
<sequence length="193" mass="21325">MLEVNQNLAKHLKQQRQQKQWSLDQTASETGVSKAMLGQIERGESSPTITTLWKIASGFNISLSSLIEPITANSDARVIPPVLAEHKYLASDNAPVPPIFPYDPNMGFEMFEFILAPGVERLSEAHRPGVTEHVVVISGTMALLIDGQWLTLSEGEAIRFAADQPHGYRNDEHSPVTFHNIIHYGKTAADSPR</sequence>
<dbReference type="CDD" id="cd02209">
    <property type="entry name" value="cupin_XRE_C"/>
    <property type="match status" value="1"/>
</dbReference>
<dbReference type="GO" id="GO:0005829">
    <property type="term" value="C:cytosol"/>
    <property type="evidence" value="ECO:0007669"/>
    <property type="project" value="TreeGrafter"/>
</dbReference>
<accession>A0A430KRN9</accession>
<dbReference type="PANTHER" id="PTHR46797">
    <property type="entry name" value="HTH-TYPE TRANSCRIPTIONAL REGULATOR"/>
    <property type="match status" value="1"/>
</dbReference>
<dbReference type="InterPro" id="IPR050807">
    <property type="entry name" value="TransReg_Diox_bact_type"/>
</dbReference>
<dbReference type="SUPFAM" id="SSF47413">
    <property type="entry name" value="lambda repressor-like DNA-binding domains"/>
    <property type="match status" value="1"/>
</dbReference>
<dbReference type="InterPro" id="IPR013096">
    <property type="entry name" value="Cupin_2"/>
</dbReference>
<evidence type="ECO:0000313" key="5">
    <source>
        <dbReference type="EMBL" id="RTE66165.1"/>
    </source>
</evidence>
<dbReference type="RefSeq" id="WP_126158238.1">
    <property type="nucleotide sequence ID" value="NZ_RQXW01000006.1"/>
</dbReference>
<dbReference type="Gene3D" id="2.60.120.10">
    <property type="entry name" value="Jelly Rolls"/>
    <property type="match status" value="1"/>
</dbReference>
<feature type="domain" description="HTH cro/C1-type" evidence="4">
    <location>
        <begin position="12"/>
        <end position="66"/>
    </location>
</feature>
<proteinExistence type="predicted"/>
<evidence type="ECO:0000259" key="4">
    <source>
        <dbReference type="PROSITE" id="PS50943"/>
    </source>
</evidence>
<dbReference type="PANTHER" id="PTHR46797:SF23">
    <property type="entry name" value="HTH-TYPE TRANSCRIPTIONAL REGULATOR SUTR"/>
    <property type="match status" value="1"/>
</dbReference>
<dbReference type="InterPro" id="IPR011051">
    <property type="entry name" value="RmlC_Cupin_sf"/>
</dbReference>
<gene>
    <name evidence="5" type="ORF">EH243_08585</name>
</gene>
<dbReference type="GO" id="GO:0003700">
    <property type="term" value="F:DNA-binding transcription factor activity"/>
    <property type="evidence" value="ECO:0007669"/>
    <property type="project" value="TreeGrafter"/>
</dbReference>
<name>A0A430KRN9_9GAMM</name>
<evidence type="ECO:0000256" key="1">
    <source>
        <dbReference type="ARBA" id="ARBA00023015"/>
    </source>
</evidence>
<dbReference type="InterPro" id="IPR014710">
    <property type="entry name" value="RmlC-like_jellyroll"/>
</dbReference>
<dbReference type="Proteomes" id="UP000283087">
    <property type="component" value="Unassembled WGS sequence"/>
</dbReference>
<dbReference type="EMBL" id="RQXW01000006">
    <property type="protein sequence ID" value="RTE66165.1"/>
    <property type="molecule type" value="Genomic_DNA"/>
</dbReference>
<comment type="caution">
    <text evidence="5">The sequence shown here is derived from an EMBL/GenBank/DDBJ whole genome shotgun (WGS) entry which is preliminary data.</text>
</comment>
<organism evidence="5 6">
    <name type="scientific">Amphritea opalescens</name>
    <dbReference type="NCBI Taxonomy" id="2490544"/>
    <lineage>
        <taxon>Bacteria</taxon>
        <taxon>Pseudomonadati</taxon>
        <taxon>Pseudomonadota</taxon>
        <taxon>Gammaproteobacteria</taxon>
        <taxon>Oceanospirillales</taxon>
        <taxon>Oceanospirillaceae</taxon>
        <taxon>Amphritea</taxon>
    </lineage>
</organism>
<dbReference type="SMART" id="SM00530">
    <property type="entry name" value="HTH_XRE"/>
    <property type="match status" value="1"/>
</dbReference>
<evidence type="ECO:0000256" key="2">
    <source>
        <dbReference type="ARBA" id="ARBA00023125"/>
    </source>
</evidence>
<dbReference type="SUPFAM" id="SSF51182">
    <property type="entry name" value="RmlC-like cupins"/>
    <property type="match status" value="1"/>
</dbReference>
<evidence type="ECO:0000313" key="6">
    <source>
        <dbReference type="Proteomes" id="UP000283087"/>
    </source>
</evidence>
<dbReference type="PROSITE" id="PS50943">
    <property type="entry name" value="HTH_CROC1"/>
    <property type="match status" value="1"/>
</dbReference>
<keyword evidence="6" id="KW-1185">Reference proteome</keyword>
<protein>
    <submittedName>
        <fullName evidence="5">Helix-turn-helix domain-containing protein</fullName>
    </submittedName>
</protein>
<reference evidence="5 6" key="1">
    <citation type="submission" date="2018-11" db="EMBL/GenBank/DDBJ databases">
        <title>The draft genome sequence of Amphritea opalescens ANRC-JH13T.</title>
        <authorList>
            <person name="Fang Z."/>
            <person name="Zhang Y."/>
            <person name="Han X."/>
        </authorList>
    </citation>
    <scope>NUCLEOTIDE SEQUENCE [LARGE SCALE GENOMIC DNA]</scope>
    <source>
        <strain evidence="5 6">ANRC-JH13</strain>
    </source>
</reference>
<dbReference type="GO" id="GO:0003677">
    <property type="term" value="F:DNA binding"/>
    <property type="evidence" value="ECO:0007669"/>
    <property type="project" value="UniProtKB-KW"/>
</dbReference>
<dbReference type="InterPro" id="IPR010982">
    <property type="entry name" value="Lambda_DNA-bd_dom_sf"/>
</dbReference>
<dbReference type="InterPro" id="IPR001387">
    <property type="entry name" value="Cro/C1-type_HTH"/>
</dbReference>